<evidence type="ECO:0000313" key="2">
    <source>
        <dbReference type="EnsemblPlants" id="OBART09G08570.1"/>
    </source>
</evidence>
<dbReference type="EnsemblPlants" id="OBART09G08570.1">
    <property type="protein sequence ID" value="OBART09G08570.1"/>
    <property type="gene ID" value="OBART09G08570"/>
</dbReference>
<dbReference type="Gramene" id="OBART09G08570.1">
    <property type="protein sequence ID" value="OBART09G08570.1"/>
    <property type="gene ID" value="OBART09G08570"/>
</dbReference>
<feature type="compositionally biased region" description="Basic and acidic residues" evidence="1">
    <location>
        <begin position="41"/>
        <end position="68"/>
    </location>
</feature>
<evidence type="ECO:0000256" key="1">
    <source>
        <dbReference type="SAM" id="MobiDB-lite"/>
    </source>
</evidence>
<dbReference type="PaxDb" id="65489-OBART09G08570.1"/>
<dbReference type="HOGENOM" id="CLU_2561966_0_0_1"/>
<dbReference type="AlphaFoldDB" id="A0A0D3H6B1"/>
<protein>
    <submittedName>
        <fullName evidence="2">Uncharacterized protein</fullName>
    </submittedName>
</protein>
<name>A0A0D3H6B1_9ORYZ</name>
<proteinExistence type="predicted"/>
<sequence>MEKLLILGLNAQGEMEWNCKNCGRSRVGRATCTMPPARPIKGQEGDAHDAACKKRAEAEAQQKEEASKSARRKAAKNGEFWY</sequence>
<reference evidence="2" key="2">
    <citation type="submission" date="2015-03" db="UniProtKB">
        <authorList>
            <consortium name="EnsemblPlants"/>
        </authorList>
    </citation>
    <scope>IDENTIFICATION</scope>
</reference>
<dbReference type="Proteomes" id="UP000026960">
    <property type="component" value="Chromosome 9"/>
</dbReference>
<organism evidence="2">
    <name type="scientific">Oryza barthii</name>
    <dbReference type="NCBI Taxonomy" id="65489"/>
    <lineage>
        <taxon>Eukaryota</taxon>
        <taxon>Viridiplantae</taxon>
        <taxon>Streptophyta</taxon>
        <taxon>Embryophyta</taxon>
        <taxon>Tracheophyta</taxon>
        <taxon>Spermatophyta</taxon>
        <taxon>Magnoliopsida</taxon>
        <taxon>Liliopsida</taxon>
        <taxon>Poales</taxon>
        <taxon>Poaceae</taxon>
        <taxon>BOP clade</taxon>
        <taxon>Oryzoideae</taxon>
        <taxon>Oryzeae</taxon>
        <taxon>Oryzinae</taxon>
        <taxon>Oryza</taxon>
    </lineage>
</organism>
<feature type="region of interest" description="Disordered" evidence="1">
    <location>
        <begin position="36"/>
        <end position="82"/>
    </location>
</feature>
<accession>A0A0D3H6B1</accession>
<reference evidence="2" key="1">
    <citation type="journal article" date="2009" name="Rice">
        <title>De Novo Next Generation Sequencing of Plant Genomes.</title>
        <authorList>
            <person name="Rounsley S."/>
            <person name="Marri P.R."/>
            <person name="Yu Y."/>
            <person name="He R."/>
            <person name="Sisneros N."/>
            <person name="Goicoechea J.L."/>
            <person name="Lee S.J."/>
            <person name="Angelova A."/>
            <person name="Kudrna D."/>
            <person name="Luo M."/>
            <person name="Affourtit J."/>
            <person name="Desany B."/>
            <person name="Knight J."/>
            <person name="Niazi F."/>
            <person name="Egholm M."/>
            <person name="Wing R.A."/>
        </authorList>
    </citation>
    <scope>NUCLEOTIDE SEQUENCE [LARGE SCALE GENOMIC DNA]</scope>
    <source>
        <strain evidence="2">cv. IRGC 105608</strain>
    </source>
</reference>
<evidence type="ECO:0000313" key="3">
    <source>
        <dbReference type="Proteomes" id="UP000026960"/>
    </source>
</evidence>
<keyword evidence="3" id="KW-1185">Reference proteome</keyword>